<comment type="caution">
    <text evidence="1">The sequence shown here is derived from an EMBL/GenBank/DDBJ whole genome shotgun (WGS) entry which is preliminary data.</text>
</comment>
<name>A0AAW0MIM4_9GOBI</name>
<protein>
    <submittedName>
        <fullName evidence="1">Uncharacterized protein</fullName>
    </submittedName>
</protein>
<evidence type="ECO:0000313" key="1">
    <source>
        <dbReference type="EMBL" id="KAK7878176.1"/>
    </source>
</evidence>
<keyword evidence="2" id="KW-1185">Reference proteome</keyword>
<dbReference type="Proteomes" id="UP001460270">
    <property type="component" value="Unassembled WGS sequence"/>
</dbReference>
<evidence type="ECO:0000313" key="2">
    <source>
        <dbReference type="Proteomes" id="UP001460270"/>
    </source>
</evidence>
<proteinExistence type="predicted"/>
<gene>
    <name evidence="1" type="ORF">WMY93_031173</name>
</gene>
<organism evidence="1 2">
    <name type="scientific">Mugilogobius chulae</name>
    <name type="common">yellowstripe goby</name>
    <dbReference type="NCBI Taxonomy" id="88201"/>
    <lineage>
        <taxon>Eukaryota</taxon>
        <taxon>Metazoa</taxon>
        <taxon>Chordata</taxon>
        <taxon>Craniata</taxon>
        <taxon>Vertebrata</taxon>
        <taxon>Euteleostomi</taxon>
        <taxon>Actinopterygii</taxon>
        <taxon>Neopterygii</taxon>
        <taxon>Teleostei</taxon>
        <taxon>Neoteleostei</taxon>
        <taxon>Acanthomorphata</taxon>
        <taxon>Gobiaria</taxon>
        <taxon>Gobiiformes</taxon>
        <taxon>Gobioidei</taxon>
        <taxon>Gobiidae</taxon>
        <taxon>Gobionellinae</taxon>
        <taxon>Mugilogobius</taxon>
    </lineage>
</organism>
<dbReference type="AlphaFoldDB" id="A0AAW0MIM4"/>
<dbReference type="EMBL" id="JBBPFD010000577">
    <property type="protein sequence ID" value="KAK7878176.1"/>
    <property type="molecule type" value="Genomic_DNA"/>
</dbReference>
<sequence>MARGGINAEHKAPFAQFGEVLPRTYQMPTSVQLAPAAAAGAGNVARVLADRHVHNKTASDHRGRCLALF</sequence>
<accession>A0AAW0MIM4</accession>
<reference evidence="2" key="1">
    <citation type="submission" date="2024-04" db="EMBL/GenBank/DDBJ databases">
        <title>Salinicola lusitanus LLJ914,a marine bacterium isolated from the Okinawa Trough.</title>
        <authorList>
            <person name="Li J."/>
        </authorList>
    </citation>
    <scope>NUCLEOTIDE SEQUENCE [LARGE SCALE GENOMIC DNA]</scope>
</reference>